<evidence type="ECO:0000313" key="10">
    <source>
        <dbReference type="EMBL" id="KOA87870.1"/>
    </source>
</evidence>
<comment type="pathway">
    <text evidence="7">Carbohydrate metabolism; D-tagatose 6-phosphate degradation; D-glyceraldehyde 3-phosphate and glycerone phosphate from D-tagatose 6-phosphate: step 1/2.</text>
</comment>
<proteinExistence type="inferred from homology"/>
<evidence type="ECO:0000313" key="11">
    <source>
        <dbReference type="Proteomes" id="UP000037540"/>
    </source>
</evidence>
<feature type="domain" description="Carbohydrate kinase PfkB" evidence="9">
    <location>
        <begin position="13"/>
        <end position="284"/>
    </location>
</feature>
<dbReference type="InterPro" id="IPR029056">
    <property type="entry name" value="Ribokinase-like"/>
</dbReference>
<keyword evidence="3 7" id="KW-0547">Nucleotide-binding</keyword>
<dbReference type="GO" id="GO:0008662">
    <property type="term" value="F:1-phosphofructokinase activity"/>
    <property type="evidence" value="ECO:0007669"/>
    <property type="project" value="UniProtKB-UniRule"/>
</dbReference>
<evidence type="ECO:0000256" key="5">
    <source>
        <dbReference type="ARBA" id="ARBA00022840"/>
    </source>
</evidence>
<evidence type="ECO:0000256" key="3">
    <source>
        <dbReference type="ARBA" id="ARBA00022741"/>
    </source>
</evidence>
<comment type="similarity">
    <text evidence="7">Belongs to the carbohydrate kinase PfkB family. LacC subfamily.</text>
</comment>
<dbReference type="AlphaFoldDB" id="A0A9Q1ZD32"/>
<dbReference type="PANTHER" id="PTHR46566">
    <property type="entry name" value="1-PHOSPHOFRUCTOKINASE-RELATED"/>
    <property type="match status" value="1"/>
</dbReference>
<dbReference type="InterPro" id="IPR017583">
    <property type="entry name" value="Tagatose/fructose_Pkinase"/>
</dbReference>
<keyword evidence="5 7" id="KW-0067">ATP-binding</keyword>
<organism evidence="10 11">
    <name type="scientific">Clostridium botulinum</name>
    <dbReference type="NCBI Taxonomy" id="1491"/>
    <lineage>
        <taxon>Bacteria</taxon>
        <taxon>Bacillati</taxon>
        <taxon>Bacillota</taxon>
        <taxon>Clostridia</taxon>
        <taxon>Eubacteriales</taxon>
        <taxon>Clostridiaceae</taxon>
        <taxon>Clostridium</taxon>
    </lineage>
</organism>
<dbReference type="PANTHER" id="PTHR46566:SF1">
    <property type="entry name" value="1-PHOSPHOFRUCTOKINASE"/>
    <property type="match status" value="1"/>
</dbReference>
<name>A0A9Q1ZD32_CLOBO</name>
<dbReference type="Pfam" id="PF00294">
    <property type="entry name" value="PfkB"/>
    <property type="match status" value="1"/>
</dbReference>
<dbReference type="GO" id="GO:0044281">
    <property type="term" value="P:small molecule metabolic process"/>
    <property type="evidence" value="ECO:0007669"/>
    <property type="project" value="UniProtKB-ARBA"/>
</dbReference>
<dbReference type="PROSITE" id="PS00584">
    <property type="entry name" value="PFKB_KINASES_2"/>
    <property type="match status" value="1"/>
</dbReference>
<protein>
    <recommendedName>
        <fullName evidence="7">Tagatose-6-phosphate kinase</fullName>
        <ecNumber evidence="7">2.7.1.144</ecNumber>
    </recommendedName>
</protein>
<dbReference type="NCBIfam" id="TIGR03828">
    <property type="entry name" value="pfkB"/>
    <property type="match status" value="1"/>
</dbReference>
<evidence type="ECO:0000256" key="8">
    <source>
        <dbReference type="RuleBase" id="RU369061"/>
    </source>
</evidence>
<sequence>MIYTIAFNPALDYVIKVEDLRLGNLNRTDFEGVYPGGKGINVSIVLNNLGIENVAFGYIAGFTGVEIEKRVNELGCATDFIKLDTGMSRINIKLQSNEETEINGKGPKISEDDLNNLFNKLDKLNEKDFLILSGSIVDTIPQNIYEVIMARLKEKDIKFVVDATKELLLSVLKYKPFLIKPNHHELGELFNVQLKNQEEVISYGTKLQKMGAENVLISMAGDGAIFISSTGEVMRSTVPRGILKNSVGAGDSMVAGFIAGYIKNNRLDYAFRMGVATGSASAFSDKLATKVEVEGLLDQVKIF</sequence>
<reference evidence="10 11" key="1">
    <citation type="submission" date="2015-07" db="EMBL/GenBank/DDBJ databases">
        <title>Draft genome sequences of 17 French Clostridium botulinum group III.</title>
        <authorList>
            <person name="Woudstra C."/>
            <person name="Le Marechal C."/>
            <person name="Souillard R."/>
            <person name="Bayon-Auboyer M.-H."/>
            <person name="Dessouter D."/>
            <person name="Fach P."/>
        </authorList>
    </citation>
    <scope>NUCLEOTIDE SEQUENCE [LARGE SCALE GENOMIC DNA]</scope>
    <source>
        <strain evidence="10 11">12LNRI-CD</strain>
    </source>
</reference>
<dbReference type="CDD" id="cd01164">
    <property type="entry name" value="FruK_PfkB_like"/>
    <property type="match status" value="1"/>
</dbReference>
<dbReference type="EMBL" id="LGVR01000034">
    <property type="protein sequence ID" value="KOA87870.1"/>
    <property type="molecule type" value="Genomic_DNA"/>
</dbReference>
<gene>
    <name evidence="10" type="ORF">ADU74_06990</name>
</gene>
<dbReference type="FunFam" id="3.40.1190.20:FF:000001">
    <property type="entry name" value="Phosphofructokinase"/>
    <property type="match status" value="1"/>
</dbReference>
<comment type="catalytic activity">
    <reaction evidence="6 8">
        <text>beta-D-fructose 1-phosphate + ATP = beta-D-fructose 1,6-bisphosphate + ADP + H(+)</text>
        <dbReference type="Rhea" id="RHEA:14213"/>
        <dbReference type="ChEBI" id="CHEBI:15378"/>
        <dbReference type="ChEBI" id="CHEBI:30616"/>
        <dbReference type="ChEBI" id="CHEBI:32966"/>
        <dbReference type="ChEBI" id="CHEBI:138881"/>
        <dbReference type="ChEBI" id="CHEBI:456216"/>
        <dbReference type="EC" id="2.7.1.56"/>
    </reaction>
</comment>
<dbReference type="NCBIfam" id="TIGR03168">
    <property type="entry name" value="1-PFK"/>
    <property type="match status" value="1"/>
</dbReference>
<evidence type="ECO:0000256" key="6">
    <source>
        <dbReference type="ARBA" id="ARBA00047745"/>
    </source>
</evidence>
<dbReference type="EC" id="2.7.1.144" evidence="7"/>
<dbReference type="InterPro" id="IPR011611">
    <property type="entry name" value="PfkB_dom"/>
</dbReference>
<dbReference type="SUPFAM" id="SSF53613">
    <property type="entry name" value="Ribokinase-like"/>
    <property type="match status" value="1"/>
</dbReference>
<keyword evidence="7" id="KW-0423">Lactose metabolism</keyword>
<comment type="catalytic activity">
    <reaction evidence="7">
        <text>D-tagatofuranose 6-phosphate + ATP = D-tagatofuranose 1,6-bisphosphate + ADP + H(+)</text>
        <dbReference type="Rhea" id="RHEA:12420"/>
        <dbReference type="ChEBI" id="CHEBI:15378"/>
        <dbReference type="ChEBI" id="CHEBI:30616"/>
        <dbReference type="ChEBI" id="CHEBI:58694"/>
        <dbReference type="ChEBI" id="CHEBI:58695"/>
        <dbReference type="ChEBI" id="CHEBI:456216"/>
        <dbReference type="EC" id="2.7.1.144"/>
    </reaction>
</comment>
<dbReference type="GO" id="GO:0016052">
    <property type="term" value="P:carbohydrate catabolic process"/>
    <property type="evidence" value="ECO:0007669"/>
    <property type="project" value="UniProtKB-ARBA"/>
</dbReference>
<dbReference type="GO" id="GO:0009024">
    <property type="term" value="F:tagatose-6-phosphate kinase activity"/>
    <property type="evidence" value="ECO:0007669"/>
    <property type="project" value="UniProtKB-EC"/>
</dbReference>
<dbReference type="Proteomes" id="UP000037540">
    <property type="component" value="Unassembled WGS sequence"/>
</dbReference>
<dbReference type="PIRSF" id="PIRSF000535">
    <property type="entry name" value="1PFK/6PFK/LacC"/>
    <property type="match status" value="1"/>
</dbReference>
<evidence type="ECO:0000256" key="4">
    <source>
        <dbReference type="ARBA" id="ARBA00022777"/>
    </source>
</evidence>
<comment type="caution">
    <text evidence="10">The sequence shown here is derived from an EMBL/GenBank/DDBJ whole genome shotgun (WGS) entry which is preliminary data.</text>
</comment>
<evidence type="ECO:0000256" key="1">
    <source>
        <dbReference type="ARBA" id="ARBA00005380"/>
    </source>
</evidence>
<keyword evidence="4 8" id="KW-0418">Kinase</keyword>
<dbReference type="InterPro" id="IPR002173">
    <property type="entry name" value="Carboh/pur_kinase_PfkB_CS"/>
</dbReference>
<dbReference type="GO" id="GO:0005988">
    <property type="term" value="P:lactose metabolic process"/>
    <property type="evidence" value="ECO:0007669"/>
    <property type="project" value="UniProtKB-KW"/>
</dbReference>
<comment type="similarity">
    <text evidence="1">Belongs to the carbohydrate kinase pfkB family.</text>
</comment>
<dbReference type="GO" id="GO:0005829">
    <property type="term" value="C:cytosol"/>
    <property type="evidence" value="ECO:0007669"/>
    <property type="project" value="TreeGrafter"/>
</dbReference>
<evidence type="ECO:0000256" key="2">
    <source>
        <dbReference type="ARBA" id="ARBA00022679"/>
    </source>
</evidence>
<comment type="function">
    <text evidence="8">Catalyzes the ATP-dependent phosphorylation of fructose-l-phosphate to fructose-l,6-bisphosphate.</text>
</comment>
<evidence type="ECO:0000259" key="9">
    <source>
        <dbReference type="Pfam" id="PF00294"/>
    </source>
</evidence>
<dbReference type="Gene3D" id="3.40.1190.20">
    <property type="match status" value="1"/>
</dbReference>
<dbReference type="RefSeq" id="WP_013725123.1">
    <property type="nucleotide sequence ID" value="NZ_LGVP01000040.1"/>
</dbReference>
<evidence type="ECO:0000256" key="7">
    <source>
        <dbReference type="PIRNR" id="PIRNR000535"/>
    </source>
</evidence>
<dbReference type="GO" id="GO:0005524">
    <property type="term" value="F:ATP binding"/>
    <property type="evidence" value="ECO:0007669"/>
    <property type="project" value="UniProtKB-UniRule"/>
</dbReference>
<keyword evidence="2 7" id="KW-0808">Transferase</keyword>
<dbReference type="InterPro" id="IPR022463">
    <property type="entry name" value="1-PFruKinase"/>
</dbReference>
<accession>A0A9Q1ZD32</accession>